<dbReference type="Proteomes" id="UP001174909">
    <property type="component" value="Unassembled WGS sequence"/>
</dbReference>
<keyword evidence="4" id="KW-1185">Reference proteome</keyword>
<feature type="region of interest" description="Disordered" evidence="1">
    <location>
        <begin position="245"/>
        <end position="282"/>
    </location>
</feature>
<accession>A0AA35QTX0</accession>
<feature type="region of interest" description="Disordered" evidence="1">
    <location>
        <begin position="369"/>
        <end position="456"/>
    </location>
</feature>
<feature type="domain" description="Rab-GAP TBC" evidence="2">
    <location>
        <begin position="1"/>
        <end position="111"/>
    </location>
</feature>
<evidence type="ECO:0000313" key="3">
    <source>
        <dbReference type="EMBL" id="CAI7991867.1"/>
    </source>
</evidence>
<feature type="compositionally biased region" description="Polar residues" evidence="1">
    <location>
        <begin position="436"/>
        <end position="446"/>
    </location>
</feature>
<dbReference type="InterPro" id="IPR050302">
    <property type="entry name" value="Rab_GAP_TBC_domain"/>
</dbReference>
<comment type="caution">
    <text evidence="3">The sequence shown here is derived from an EMBL/GenBank/DDBJ whole genome shotgun (WGS) entry which is preliminary data.</text>
</comment>
<dbReference type="Gene3D" id="1.10.472.80">
    <property type="entry name" value="Ypt/Rab-GAP domain of gyp1p, domain 3"/>
    <property type="match status" value="1"/>
</dbReference>
<sequence>MLLMHVSSGSVHSVQVLNMTKDEESAYELLCQMMFVYSYRDVYSRDLSVLQIRLYQLSRLLHDVLPTLHSHLGMHEITPFYYAAPWFLTLFSSQFPIAFVARVMDLFFLDGPDIVFKVAVALLRYYESHILRCTTMESISEFLKESMPQLVLNHVTTILEDAHRMDLESKLQNFETEYFVLEELTTSFSVEPDAQDLGSLNESYRNHNKELIEQLALCRGMIGNLQSDVASLKETVREQQKKINRLEAAQGLPTALSSPETRSPPLETKSLPLTTKITPLGTNSLPLLTTANSLQLETNSPPLQANNLQLETNSPPLQANSLQLETDSPPLQANSLQLKTNSPPLQANSLQLETNSPPLQANSLQLETDSPQLETDSPPLQANSLQLETNSPPLQANSLSLETNSPPLQANSLPPQPGPESDGEESSELPLPTPVADNTTPPTTLPIQMDRPSQDH</sequence>
<dbReference type="PANTHER" id="PTHR47219">
    <property type="entry name" value="RAB GTPASE-ACTIVATING PROTEIN 1-LIKE"/>
    <property type="match status" value="1"/>
</dbReference>
<evidence type="ECO:0000256" key="1">
    <source>
        <dbReference type="SAM" id="MobiDB-lite"/>
    </source>
</evidence>
<reference evidence="3" key="1">
    <citation type="submission" date="2023-03" db="EMBL/GenBank/DDBJ databases">
        <authorList>
            <person name="Steffen K."/>
            <person name="Cardenas P."/>
        </authorList>
    </citation>
    <scope>NUCLEOTIDE SEQUENCE</scope>
</reference>
<dbReference type="Pfam" id="PF23436">
    <property type="entry name" value="RabGap-TBC_2"/>
    <property type="match status" value="1"/>
</dbReference>
<organism evidence="3 4">
    <name type="scientific">Geodia barretti</name>
    <name type="common">Barrett's horny sponge</name>
    <dbReference type="NCBI Taxonomy" id="519541"/>
    <lineage>
        <taxon>Eukaryota</taxon>
        <taxon>Metazoa</taxon>
        <taxon>Porifera</taxon>
        <taxon>Demospongiae</taxon>
        <taxon>Heteroscleromorpha</taxon>
        <taxon>Tetractinellida</taxon>
        <taxon>Astrophorina</taxon>
        <taxon>Geodiidae</taxon>
        <taxon>Geodia</taxon>
    </lineage>
</organism>
<dbReference type="AlphaFoldDB" id="A0AA35QTX0"/>
<protein>
    <submittedName>
        <fullName evidence="3">TBC1 domain family member 1</fullName>
    </submittedName>
</protein>
<dbReference type="FunFam" id="1.10.472.80:FF:000027">
    <property type="entry name" value="GTPase activating protein (Evi5)"/>
    <property type="match status" value="1"/>
</dbReference>
<dbReference type="InterPro" id="IPR000195">
    <property type="entry name" value="Rab-GAP-TBC_dom"/>
</dbReference>
<dbReference type="PROSITE" id="PS50086">
    <property type="entry name" value="TBC_RABGAP"/>
    <property type="match status" value="1"/>
</dbReference>
<evidence type="ECO:0000259" key="2">
    <source>
        <dbReference type="PROSITE" id="PS50086"/>
    </source>
</evidence>
<dbReference type="PANTHER" id="PTHR47219:SF16">
    <property type="entry name" value="GTPASE ACTIVATING PROTEIN"/>
    <property type="match status" value="1"/>
</dbReference>
<evidence type="ECO:0000313" key="4">
    <source>
        <dbReference type="Proteomes" id="UP001174909"/>
    </source>
</evidence>
<feature type="compositionally biased region" description="Polar residues" evidence="1">
    <location>
        <begin position="369"/>
        <end position="413"/>
    </location>
</feature>
<name>A0AA35QTX0_GEOBA</name>
<proteinExistence type="predicted"/>
<dbReference type="InterPro" id="IPR035969">
    <property type="entry name" value="Rab-GAP_TBC_sf"/>
</dbReference>
<gene>
    <name evidence="3" type="ORF">GBAR_LOCUS842</name>
</gene>
<feature type="compositionally biased region" description="Polar residues" evidence="1">
    <location>
        <begin position="271"/>
        <end position="282"/>
    </location>
</feature>
<dbReference type="EMBL" id="CASHTH010000131">
    <property type="protein sequence ID" value="CAI7991867.1"/>
    <property type="molecule type" value="Genomic_DNA"/>
</dbReference>
<dbReference type="SUPFAM" id="SSF47923">
    <property type="entry name" value="Ypt/Rab-GAP domain of gyp1p"/>
    <property type="match status" value="1"/>
</dbReference>